<dbReference type="InterPro" id="IPR028082">
    <property type="entry name" value="Peripla_BP_I"/>
</dbReference>
<evidence type="ECO:0000256" key="3">
    <source>
        <dbReference type="ARBA" id="ARBA00023002"/>
    </source>
</evidence>
<dbReference type="UniPathway" id="UPA00148"/>
<dbReference type="PROSITE" id="PS51014">
    <property type="entry name" value="COBK_CBIJ"/>
    <property type="match status" value="1"/>
</dbReference>
<dbReference type="SUPFAM" id="SSF53822">
    <property type="entry name" value="Periplasmic binding protein-like I"/>
    <property type="match status" value="1"/>
</dbReference>
<evidence type="ECO:0000313" key="4">
    <source>
        <dbReference type="EMBL" id="OLY42680.1"/>
    </source>
</evidence>
<dbReference type="GO" id="GO:0009236">
    <property type="term" value="P:cobalamin biosynthetic process"/>
    <property type="evidence" value="ECO:0007669"/>
    <property type="project" value="UniProtKB-UniPathway"/>
</dbReference>
<dbReference type="NCBIfam" id="NF005968">
    <property type="entry name" value="PRK08057.1-2"/>
    <property type="match status" value="1"/>
</dbReference>
<proteinExistence type="predicted"/>
<comment type="pathway">
    <text evidence="1">Cofactor biosynthesis; adenosylcobalamin biosynthesis.</text>
</comment>
<dbReference type="AlphaFoldDB" id="A0A1R0F6U1"/>
<evidence type="ECO:0000256" key="1">
    <source>
        <dbReference type="ARBA" id="ARBA00004953"/>
    </source>
</evidence>
<gene>
    <name evidence="4" type="ORF">PEB0149_000860</name>
</gene>
<keyword evidence="3 4" id="KW-0560">Oxidoreductase</keyword>
<keyword evidence="2" id="KW-0169">Cobalamin biosynthesis</keyword>
<comment type="caution">
    <text evidence="4">The sequence shown here is derived from an EMBL/GenBank/DDBJ whole genome shotgun (WGS) entry which is preliminary data.</text>
</comment>
<name>A0A1R0F6U1_9HYPH</name>
<organism evidence="4 5">
    <name type="scientific">Bartonella apis</name>
    <dbReference type="NCBI Taxonomy" id="1686310"/>
    <lineage>
        <taxon>Bacteria</taxon>
        <taxon>Pseudomonadati</taxon>
        <taxon>Pseudomonadota</taxon>
        <taxon>Alphaproteobacteria</taxon>
        <taxon>Hyphomicrobiales</taxon>
        <taxon>Bartonellaceae</taxon>
        <taxon>Bartonella</taxon>
    </lineage>
</organism>
<dbReference type="EMBL" id="LXYT01000003">
    <property type="protein sequence ID" value="OLY42680.1"/>
    <property type="molecule type" value="Genomic_DNA"/>
</dbReference>
<dbReference type="PANTHER" id="PTHR36925:SF1">
    <property type="entry name" value="COBALT-PRECORRIN-6A REDUCTASE"/>
    <property type="match status" value="1"/>
</dbReference>
<accession>A0A1R0F6U1</accession>
<evidence type="ECO:0000256" key="2">
    <source>
        <dbReference type="ARBA" id="ARBA00022573"/>
    </source>
</evidence>
<dbReference type="Proteomes" id="UP000187344">
    <property type="component" value="Unassembled WGS sequence"/>
</dbReference>
<evidence type="ECO:0000313" key="5">
    <source>
        <dbReference type="Proteomes" id="UP000187344"/>
    </source>
</evidence>
<dbReference type="GO" id="GO:0016994">
    <property type="term" value="F:precorrin-6A reductase activity"/>
    <property type="evidence" value="ECO:0007669"/>
    <property type="project" value="UniProtKB-EC"/>
</dbReference>
<sequence length="250" mass="27820">MGGTSEAYALAEKFAKENYPVISSLAGRTSHPKIPAGRYRIGGFGGIDGLINTIEKENIGLIVDATHPFAETMTDHAWRAARAEKIGYIRFERPLWQAGKEDKWLTVNNIAEAVAAISVNSRCFLAIGRQHVNEFLVRKDVSFVARMVEKPENFVPEANIEIVLGKPENEQEEYDFLVNHHFDCLVCRNSGGSASFPKLEAARKLGLPVIMITRKPLPDVVTLSAEKDVIDLVRTFCQADRVEKHKETNG</sequence>
<keyword evidence="5" id="KW-1185">Reference proteome</keyword>
<dbReference type="EC" id="1.3.1.54" evidence="4"/>
<dbReference type="InterPro" id="IPR003723">
    <property type="entry name" value="Precorrin-6x_reduct"/>
</dbReference>
<reference evidence="4 5" key="1">
    <citation type="submission" date="2016-12" db="EMBL/GenBank/DDBJ databases">
        <title>Comparative genomics of Bartonella apis.</title>
        <authorList>
            <person name="Engel P."/>
        </authorList>
    </citation>
    <scope>NUCLEOTIDE SEQUENCE [LARGE SCALE GENOMIC DNA]</scope>
    <source>
        <strain evidence="4 5">PEB0149</strain>
    </source>
</reference>
<protein>
    <submittedName>
        <fullName evidence="4">Precorrin-6A/cobalt-precorrin-6A reductase</fullName>
        <ecNumber evidence="4">1.3.1.54</ecNumber>
    </submittedName>
</protein>
<dbReference type="Pfam" id="PF02571">
    <property type="entry name" value="CbiJ"/>
    <property type="match status" value="1"/>
</dbReference>
<dbReference type="PANTHER" id="PTHR36925">
    <property type="entry name" value="COBALT-PRECORRIN-6A REDUCTASE"/>
    <property type="match status" value="1"/>
</dbReference>